<evidence type="ECO:0000256" key="8">
    <source>
        <dbReference type="ARBA" id="ARBA00023049"/>
    </source>
</evidence>
<evidence type="ECO:0000256" key="9">
    <source>
        <dbReference type="SAM" id="SignalP"/>
    </source>
</evidence>
<accession>A0A1D2MEG9</accession>
<feature type="domain" description="Peptidase M13 C-terminal" evidence="10">
    <location>
        <begin position="545"/>
        <end position="738"/>
    </location>
</feature>
<reference evidence="12 13" key="1">
    <citation type="journal article" date="2016" name="Genome Biol. Evol.">
        <title>Gene Family Evolution Reflects Adaptation to Soil Environmental Stressors in the Genome of the Collembolan Orchesella cincta.</title>
        <authorList>
            <person name="Faddeeva-Vakhrusheva A."/>
            <person name="Derks M.F."/>
            <person name="Anvar S.Y."/>
            <person name="Agamennone V."/>
            <person name="Suring W."/>
            <person name="Smit S."/>
            <person name="van Straalen N.M."/>
            <person name="Roelofs D."/>
        </authorList>
    </citation>
    <scope>NUCLEOTIDE SEQUENCE [LARGE SCALE GENOMIC DNA]</scope>
    <source>
        <tissue evidence="12">Mixed pool</tissue>
    </source>
</reference>
<feature type="chain" id="PRO_5008903897" evidence="9">
    <location>
        <begin position="23"/>
        <end position="740"/>
    </location>
</feature>
<protein>
    <submittedName>
        <fullName evidence="12">Endothelin-converting enzyme 1</fullName>
    </submittedName>
</protein>
<keyword evidence="9" id="KW-0732">Signal</keyword>
<evidence type="ECO:0000313" key="13">
    <source>
        <dbReference type="Proteomes" id="UP000094527"/>
    </source>
</evidence>
<evidence type="ECO:0000256" key="3">
    <source>
        <dbReference type="ARBA" id="ARBA00007357"/>
    </source>
</evidence>
<evidence type="ECO:0000256" key="7">
    <source>
        <dbReference type="ARBA" id="ARBA00022833"/>
    </source>
</evidence>
<dbReference type="AlphaFoldDB" id="A0A1D2MEG9"/>
<organism evidence="12 13">
    <name type="scientific">Orchesella cincta</name>
    <name type="common">Springtail</name>
    <name type="synonym">Podura cincta</name>
    <dbReference type="NCBI Taxonomy" id="48709"/>
    <lineage>
        <taxon>Eukaryota</taxon>
        <taxon>Metazoa</taxon>
        <taxon>Ecdysozoa</taxon>
        <taxon>Arthropoda</taxon>
        <taxon>Hexapoda</taxon>
        <taxon>Collembola</taxon>
        <taxon>Entomobryomorpha</taxon>
        <taxon>Entomobryoidea</taxon>
        <taxon>Orchesellidae</taxon>
        <taxon>Orchesellinae</taxon>
        <taxon>Orchesella</taxon>
    </lineage>
</organism>
<keyword evidence="6" id="KW-0378">Hydrolase</keyword>
<evidence type="ECO:0000259" key="11">
    <source>
        <dbReference type="Pfam" id="PF05649"/>
    </source>
</evidence>
<keyword evidence="4" id="KW-0645">Protease</keyword>
<keyword evidence="13" id="KW-1185">Reference proteome</keyword>
<keyword evidence="5" id="KW-0479">Metal-binding</keyword>
<evidence type="ECO:0000256" key="1">
    <source>
        <dbReference type="ARBA" id="ARBA00001947"/>
    </source>
</evidence>
<name>A0A1D2MEG9_ORCCI</name>
<dbReference type="EMBL" id="LJIJ01001594">
    <property type="protein sequence ID" value="ODM91323.1"/>
    <property type="molecule type" value="Genomic_DNA"/>
</dbReference>
<proteinExistence type="inferred from homology"/>
<comment type="cofactor">
    <cofactor evidence="1">
        <name>Zn(2+)</name>
        <dbReference type="ChEBI" id="CHEBI:29105"/>
    </cofactor>
</comment>
<comment type="subcellular location">
    <subcellularLocation>
        <location evidence="2">Cell membrane</location>
        <topology evidence="2">Single-pass type II membrane protein</topology>
    </subcellularLocation>
</comment>
<dbReference type="SUPFAM" id="SSF55486">
    <property type="entry name" value="Metalloproteases ('zincins'), catalytic domain"/>
    <property type="match status" value="1"/>
</dbReference>
<evidence type="ECO:0000256" key="2">
    <source>
        <dbReference type="ARBA" id="ARBA00004401"/>
    </source>
</evidence>
<dbReference type="STRING" id="48709.A0A1D2MEG9"/>
<dbReference type="Gene3D" id="3.40.390.10">
    <property type="entry name" value="Collagenase (Catalytic Domain)"/>
    <property type="match status" value="1"/>
</dbReference>
<dbReference type="InterPro" id="IPR018497">
    <property type="entry name" value="Peptidase_M13_C"/>
</dbReference>
<evidence type="ECO:0000259" key="10">
    <source>
        <dbReference type="Pfam" id="PF01431"/>
    </source>
</evidence>
<dbReference type="PANTHER" id="PTHR11733">
    <property type="entry name" value="ZINC METALLOPROTEASE FAMILY M13 NEPRILYSIN-RELATED"/>
    <property type="match status" value="1"/>
</dbReference>
<comment type="caution">
    <text evidence="12">The sequence shown here is derived from an EMBL/GenBank/DDBJ whole genome shotgun (WGS) entry which is preliminary data.</text>
</comment>
<feature type="signal peptide" evidence="9">
    <location>
        <begin position="1"/>
        <end position="22"/>
    </location>
</feature>
<dbReference type="CDD" id="cd08662">
    <property type="entry name" value="M13"/>
    <property type="match status" value="1"/>
</dbReference>
<evidence type="ECO:0000313" key="12">
    <source>
        <dbReference type="EMBL" id="ODM91323.1"/>
    </source>
</evidence>
<dbReference type="GO" id="GO:0004222">
    <property type="term" value="F:metalloendopeptidase activity"/>
    <property type="evidence" value="ECO:0007669"/>
    <property type="project" value="InterPro"/>
</dbReference>
<sequence>MKGNRAVLLPFLLLSLTGATWSKRHSRRQSPTLEEWQQRYLEKLQVLAREGGLPEEEWKGITKFDKDVCYEKNCLDAALEFMTAVNFTVDPCNKNTWLDFACSRRVNGNDNINQVERLMMNTDGQTIDILEASTETGSLKNEFLLKEAQTYYFQCKNKARDDKEDIKGIYKFLSENYGNWPIFTNRLPNEKFDWSDMVADLNRMERFGFTPLVFQVLIPTAGSHIVMGLGQTSFNSVNGADFVAFFKGIHKNAELKKPFRQEQINEMLVFLNKLNAVSLQQSSAVKATVAQIQKRTDEVFAEKNLQSNINFEKFFKQIFANSEIPISAETEVLLPFDTVLAVLYHLATSDQRAVSNALNFQYASLLLQESTTLLDDLNTFKCTEEPGAREQICLERTKEIFGYSLGKTFLKVYLDEPTITPIVSDLMKKIQKGYINVVLGYDWMANSTKAYLKDKIESMRTFITQPDWLREKNALENFYEELNASADKESPYPLNFMNVNQWYLAKKRNWQRFKATITSLENLEIYHMQWSRYLGTVQATFLKSINQVRIEGGILQSPAFVANSPGFMNFGGLGTVLAHEIGHSFDQQGRKFNKNGASGEFWDTQSVLMYLKWINGIAERYGKESHQISETSAETVSGAQTLDEDIADIMGVHIGFLSYLEYLKELEAAGKREKVLPGLKSFAPQKLFYMKYANMWCDNKDVQDVYTLLLTDEHSAGNTRATMPLMLSNQFAQTFGCKAR</sequence>
<dbReference type="OrthoDB" id="6475849at2759"/>
<dbReference type="GO" id="GO:0005886">
    <property type="term" value="C:plasma membrane"/>
    <property type="evidence" value="ECO:0007669"/>
    <property type="project" value="UniProtKB-SubCell"/>
</dbReference>
<feature type="domain" description="Peptidase M13 N-terminal" evidence="11">
    <location>
        <begin position="112"/>
        <end position="464"/>
    </location>
</feature>
<dbReference type="PRINTS" id="PR00786">
    <property type="entry name" value="NEPRILYSIN"/>
</dbReference>
<dbReference type="InterPro" id="IPR008753">
    <property type="entry name" value="Peptidase_M13_N"/>
</dbReference>
<gene>
    <name evidence="12" type="ORF">Ocin01_15359</name>
</gene>
<dbReference type="Proteomes" id="UP000094527">
    <property type="component" value="Unassembled WGS sequence"/>
</dbReference>
<dbReference type="GO" id="GO:0016485">
    <property type="term" value="P:protein processing"/>
    <property type="evidence" value="ECO:0007669"/>
    <property type="project" value="TreeGrafter"/>
</dbReference>
<evidence type="ECO:0000256" key="4">
    <source>
        <dbReference type="ARBA" id="ARBA00022670"/>
    </source>
</evidence>
<dbReference type="PANTHER" id="PTHR11733:SF240">
    <property type="entry name" value="GH14155P-RELATED"/>
    <property type="match status" value="1"/>
</dbReference>
<evidence type="ECO:0000256" key="6">
    <source>
        <dbReference type="ARBA" id="ARBA00022801"/>
    </source>
</evidence>
<dbReference type="Pfam" id="PF01431">
    <property type="entry name" value="Peptidase_M13"/>
    <property type="match status" value="1"/>
</dbReference>
<dbReference type="Pfam" id="PF05649">
    <property type="entry name" value="Peptidase_M13_N"/>
    <property type="match status" value="1"/>
</dbReference>
<dbReference type="InterPro" id="IPR042089">
    <property type="entry name" value="Peptidase_M13_dom_2"/>
</dbReference>
<dbReference type="Gene3D" id="1.10.1380.10">
    <property type="entry name" value="Neutral endopeptidase , domain2"/>
    <property type="match status" value="1"/>
</dbReference>
<comment type="similarity">
    <text evidence="3">Belongs to the peptidase M13 family.</text>
</comment>
<dbReference type="InterPro" id="IPR000718">
    <property type="entry name" value="Peptidase_M13"/>
</dbReference>
<dbReference type="GO" id="GO:0046872">
    <property type="term" value="F:metal ion binding"/>
    <property type="evidence" value="ECO:0007669"/>
    <property type="project" value="UniProtKB-KW"/>
</dbReference>
<keyword evidence="7" id="KW-0862">Zinc</keyword>
<evidence type="ECO:0000256" key="5">
    <source>
        <dbReference type="ARBA" id="ARBA00022723"/>
    </source>
</evidence>
<keyword evidence="8" id="KW-0482">Metalloprotease</keyword>
<dbReference type="InterPro" id="IPR024079">
    <property type="entry name" value="MetalloPept_cat_dom_sf"/>
</dbReference>
<dbReference type="PROSITE" id="PS51885">
    <property type="entry name" value="NEPRILYSIN"/>
    <property type="match status" value="1"/>
</dbReference>